<keyword evidence="1" id="KW-0812">Transmembrane</keyword>
<dbReference type="RefSeq" id="WP_247812495.1">
    <property type="nucleotide sequence ID" value="NZ_CP095855.1"/>
</dbReference>
<dbReference type="Proteomes" id="UP000830198">
    <property type="component" value="Chromosome"/>
</dbReference>
<feature type="transmembrane region" description="Helical" evidence="1">
    <location>
        <begin position="210"/>
        <end position="232"/>
    </location>
</feature>
<protein>
    <submittedName>
        <fullName evidence="2">Uncharacterized protein</fullName>
    </submittedName>
</protein>
<evidence type="ECO:0000256" key="1">
    <source>
        <dbReference type="SAM" id="Phobius"/>
    </source>
</evidence>
<dbReference type="EMBL" id="CP095855">
    <property type="protein sequence ID" value="UPK70261.1"/>
    <property type="molecule type" value="Genomic_DNA"/>
</dbReference>
<feature type="transmembrane region" description="Helical" evidence="1">
    <location>
        <begin position="40"/>
        <end position="58"/>
    </location>
</feature>
<organism evidence="2 3">
    <name type="scientific">Chitinophaga filiformis</name>
    <name type="common">Myxococcus filiformis</name>
    <name type="synonym">Flexibacter filiformis</name>
    <dbReference type="NCBI Taxonomy" id="104663"/>
    <lineage>
        <taxon>Bacteria</taxon>
        <taxon>Pseudomonadati</taxon>
        <taxon>Bacteroidota</taxon>
        <taxon>Chitinophagia</taxon>
        <taxon>Chitinophagales</taxon>
        <taxon>Chitinophagaceae</taxon>
        <taxon>Chitinophaga</taxon>
    </lineage>
</organism>
<gene>
    <name evidence="2" type="ORF">MYF79_03010</name>
</gene>
<feature type="transmembrane region" description="Helical" evidence="1">
    <location>
        <begin position="107"/>
        <end position="126"/>
    </location>
</feature>
<keyword evidence="1" id="KW-0472">Membrane</keyword>
<feature type="transmembrane region" description="Helical" evidence="1">
    <location>
        <begin position="186"/>
        <end position="203"/>
    </location>
</feature>
<keyword evidence="1" id="KW-1133">Transmembrane helix</keyword>
<feature type="transmembrane region" description="Helical" evidence="1">
    <location>
        <begin position="252"/>
        <end position="275"/>
    </location>
</feature>
<feature type="transmembrane region" description="Helical" evidence="1">
    <location>
        <begin position="65"/>
        <end position="83"/>
    </location>
</feature>
<keyword evidence="3" id="KW-1185">Reference proteome</keyword>
<feature type="transmembrane region" description="Helical" evidence="1">
    <location>
        <begin position="7"/>
        <end position="25"/>
    </location>
</feature>
<sequence>MKRQSVVIIYLSLLSIWTWILWRFVGMSKTDALGLSDSPYYYGTLYLMYVLSLVYVHYYVTSSRLLNIIITPILFKLATIIRHEPTNALIMYLMRKKHIDIWWDFEYLYLDLVTVNVCLLLSLGIMRKLMPEKLKSNSGAEILDNAHVKQQPVVIANLLLLAIWLWILLSYIRMDEHEFMWGGSDPYYQCTIWAIYCLALLYARLFVSTYFLFNVVVTSLLFALACIIRTLPTDLLIECIVKKSNNRTRLEWIYKYRFLDLAVVNVFLLLAFEIVCDRVPVKWRPNY</sequence>
<evidence type="ECO:0000313" key="2">
    <source>
        <dbReference type="EMBL" id="UPK70261.1"/>
    </source>
</evidence>
<proteinExistence type="predicted"/>
<reference evidence="2 3" key="1">
    <citation type="submission" date="2022-04" db="EMBL/GenBank/DDBJ databases">
        <title>The arsenic-methylating capacity of Chitinophaga filiformis YT5 during chitin decomposition.</title>
        <authorList>
            <person name="Chen G."/>
            <person name="Liang Y."/>
        </authorList>
    </citation>
    <scope>NUCLEOTIDE SEQUENCE [LARGE SCALE GENOMIC DNA]</scope>
    <source>
        <strain evidence="2 3">YT5</strain>
    </source>
</reference>
<name>A0ABY4I6A7_CHIFI</name>
<feature type="transmembrane region" description="Helical" evidence="1">
    <location>
        <begin position="153"/>
        <end position="174"/>
    </location>
</feature>
<accession>A0ABY4I6A7</accession>
<evidence type="ECO:0000313" key="3">
    <source>
        <dbReference type="Proteomes" id="UP000830198"/>
    </source>
</evidence>